<keyword evidence="7" id="KW-0436">Ligase</keyword>
<comment type="caution">
    <text evidence="7">The sequence shown here is derived from an EMBL/GenBank/DDBJ whole genome shotgun (WGS) entry which is preliminary data.</text>
</comment>
<dbReference type="PANTHER" id="PTHR37422">
    <property type="entry name" value="TEICHURONIC ACID BIOSYNTHESIS PROTEIN TUAE"/>
    <property type="match status" value="1"/>
</dbReference>
<evidence type="ECO:0000256" key="2">
    <source>
        <dbReference type="ARBA" id="ARBA00022692"/>
    </source>
</evidence>
<reference evidence="7 8" key="1">
    <citation type="submission" date="2023-01" db="EMBL/GenBank/DDBJ databases">
        <title>Novel species of the genus Asticcacaulis isolated from rivers.</title>
        <authorList>
            <person name="Lu H."/>
        </authorList>
    </citation>
    <scope>NUCLEOTIDE SEQUENCE [LARGE SCALE GENOMIC DNA]</scope>
    <source>
        <strain evidence="7 8">BYS171W</strain>
    </source>
</reference>
<dbReference type="RefSeq" id="WP_272749178.1">
    <property type="nucleotide sequence ID" value="NZ_JAQQKX010000014.1"/>
</dbReference>
<comment type="subcellular location">
    <subcellularLocation>
        <location evidence="1">Membrane</location>
        <topology evidence="1">Multi-pass membrane protein</topology>
    </subcellularLocation>
</comment>
<feature type="transmembrane region" description="Helical" evidence="5">
    <location>
        <begin position="371"/>
        <end position="394"/>
    </location>
</feature>
<evidence type="ECO:0000256" key="1">
    <source>
        <dbReference type="ARBA" id="ARBA00004141"/>
    </source>
</evidence>
<evidence type="ECO:0000313" key="8">
    <source>
        <dbReference type="Proteomes" id="UP001214854"/>
    </source>
</evidence>
<dbReference type="PANTHER" id="PTHR37422:SF17">
    <property type="entry name" value="O-ANTIGEN LIGASE"/>
    <property type="match status" value="1"/>
</dbReference>
<gene>
    <name evidence="7" type="ORF">PQU92_15590</name>
</gene>
<dbReference type="EMBL" id="JAQQKX010000014">
    <property type="protein sequence ID" value="MDC7684708.1"/>
    <property type="molecule type" value="Genomic_DNA"/>
</dbReference>
<dbReference type="Pfam" id="PF04932">
    <property type="entry name" value="Wzy_C"/>
    <property type="match status" value="1"/>
</dbReference>
<sequence>MLRDIIDGIREDWKGDWLSLILAVGILFMFSQGWVSPVFGYSTEQPAWAGAIIRNIYYPVYLCAFVLLFLSWRQVLSGLMRTPILVALIVMCAASYLWSVDPSATMRRFVAFAMTCLAGYVIAARFSWTKLIEVVAIAYLILIAGSFIMAILFPDKGRMTTLFVGAWRGVFAEKNNLGAVMDVGFLACVAAAIHVPRRRWLWAAAAAGAAFLVLMSTSKTSLLALILGTGAMSFIWLSRRGPILGIVLTWLAVCVLMALGTFIVLMPEKLFLLLGKDATLTGRTNIWEGIDFVMQKQPLTGYGYGVVWSTEGEWTPLRWITEVAGFRAYHAHSCWYEVWLATGYIGLTIWACLFAETWLKAFYRTYRGDGGYFALPFITIYSLMSLTESIAIGWNDIRWCLIVIMVVKLALPGDGPKARLLSDTPEMKYRKLYS</sequence>
<keyword evidence="8" id="KW-1185">Reference proteome</keyword>
<protein>
    <submittedName>
        <fullName evidence="7">O-antigen ligase</fullName>
    </submittedName>
</protein>
<feature type="transmembrane region" description="Helical" evidence="5">
    <location>
        <begin position="134"/>
        <end position="154"/>
    </location>
</feature>
<name>A0ABT5HXF2_9CAUL</name>
<feature type="transmembrane region" description="Helical" evidence="5">
    <location>
        <begin position="222"/>
        <end position="237"/>
    </location>
</feature>
<keyword evidence="2 5" id="KW-0812">Transmembrane</keyword>
<dbReference type="InterPro" id="IPR007016">
    <property type="entry name" value="O-antigen_ligase-rel_domated"/>
</dbReference>
<dbReference type="InterPro" id="IPR051533">
    <property type="entry name" value="WaaL-like"/>
</dbReference>
<dbReference type="Proteomes" id="UP001214854">
    <property type="component" value="Unassembled WGS sequence"/>
</dbReference>
<feature type="transmembrane region" description="Helical" evidence="5">
    <location>
        <begin position="56"/>
        <end position="72"/>
    </location>
</feature>
<organism evidence="7 8">
    <name type="scientific">Asticcacaulis aquaticus</name>
    <dbReference type="NCBI Taxonomy" id="2984212"/>
    <lineage>
        <taxon>Bacteria</taxon>
        <taxon>Pseudomonadati</taxon>
        <taxon>Pseudomonadota</taxon>
        <taxon>Alphaproteobacteria</taxon>
        <taxon>Caulobacterales</taxon>
        <taxon>Caulobacteraceae</taxon>
        <taxon>Asticcacaulis</taxon>
    </lineage>
</organism>
<keyword evidence="3 5" id="KW-1133">Transmembrane helix</keyword>
<proteinExistence type="predicted"/>
<accession>A0ABT5HXF2</accession>
<evidence type="ECO:0000313" key="7">
    <source>
        <dbReference type="EMBL" id="MDC7684708.1"/>
    </source>
</evidence>
<keyword evidence="4 5" id="KW-0472">Membrane</keyword>
<feature type="transmembrane region" description="Helical" evidence="5">
    <location>
        <begin position="109"/>
        <end position="128"/>
    </location>
</feature>
<feature type="transmembrane region" description="Helical" evidence="5">
    <location>
        <begin position="17"/>
        <end position="35"/>
    </location>
</feature>
<dbReference type="GO" id="GO:0016874">
    <property type="term" value="F:ligase activity"/>
    <property type="evidence" value="ECO:0007669"/>
    <property type="project" value="UniProtKB-KW"/>
</dbReference>
<feature type="transmembrane region" description="Helical" evidence="5">
    <location>
        <begin position="78"/>
        <end position="97"/>
    </location>
</feature>
<evidence type="ECO:0000256" key="4">
    <source>
        <dbReference type="ARBA" id="ARBA00023136"/>
    </source>
</evidence>
<feature type="domain" description="O-antigen ligase-related" evidence="6">
    <location>
        <begin position="205"/>
        <end position="351"/>
    </location>
</feature>
<feature type="transmembrane region" description="Helical" evidence="5">
    <location>
        <begin position="338"/>
        <end position="359"/>
    </location>
</feature>
<evidence type="ECO:0000256" key="3">
    <source>
        <dbReference type="ARBA" id="ARBA00022989"/>
    </source>
</evidence>
<feature type="transmembrane region" description="Helical" evidence="5">
    <location>
        <begin position="175"/>
        <end position="193"/>
    </location>
</feature>
<feature type="transmembrane region" description="Helical" evidence="5">
    <location>
        <begin position="243"/>
        <end position="266"/>
    </location>
</feature>
<evidence type="ECO:0000256" key="5">
    <source>
        <dbReference type="SAM" id="Phobius"/>
    </source>
</evidence>
<evidence type="ECO:0000259" key="6">
    <source>
        <dbReference type="Pfam" id="PF04932"/>
    </source>
</evidence>
<feature type="transmembrane region" description="Helical" evidence="5">
    <location>
        <begin position="199"/>
        <end position="215"/>
    </location>
</feature>